<evidence type="ECO:0000256" key="1">
    <source>
        <dbReference type="SAM" id="MobiDB-lite"/>
    </source>
</evidence>
<evidence type="ECO:0000313" key="4">
    <source>
        <dbReference type="Proteomes" id="UP000193685"/>
    </source>
</evidence>
<feature type="compositionally biased region" description="Basic and acidic residues" evidence="1">
    <location>
        <begin position="92"/>
        <end position="102"/>
    </location>
</feature>
<proteinExistence type="predicted"/>
<dbReference type="EMBL" id="MCFI01000020">
    <property type="protein sequence ID" value="ORY77355.1"/>
    <property type="molecule type" value="Genomic_DNA"/>
</dbReference>
<dbReference type="AlphaFoldDB" id="A0A1Y2F314"/>
<feature type="region of interest" description="Disordered" evidence="1">
    <location>
        <begin position="80"/>
        <end position="102"/>
    </location>
</feature>
<keyword evidence="2" id="KW-1133">Transmembrane helix</keyword>
<feature type="transmembrane region" description="Helical" evidence="2">
    <location>
        <begin position="32"/>
        <end position="48"/>
    </location>
</feature>
<dbReference type="Proteomes" id="UP000193685">
    <property type="component" value="Unassembled WGS sequence"/>
</dbReference>
<comment type="caution">
    <text evidence="3">The sequence shown here is derived from an EMBL/GenBank/DDBJ whole genome shotgun (WGS) entry which is preliminary data.</text>
</comment>
<dbReference type="GeneID" id="63788148"/>
<dbReference type="RefSeq" id="XP_040722976.1">
    <property type="nucleotide sequence ID" value="XM_040871549.1"/>
</dbReference>
<organism evidence="3 4">
    <name type="scientific">Protomyces lactucae-debilis</name>
    <dbReference type="NCBI Taxonomy" id="2754530"/>
    <lineage>
        <taxon>Eukaryota</taxon>
        <taxon>Fungi</taxon>
        <taxon>Dikarya</taxon>
        <taxon>Ascomycota</taxon>
        <taxon>Taphrinomycotina</taxon>
        <taxon>Taphrinomycetes</taxon>
        <taxon>Taphrinales</taxon>
        <taxon>Protomycetaceae</taxon>
        <taxon>Protomyces</taxon>
    </lineage>
</organism>
<name>A0A1Y2F314_PROLT</name>
<protein>
    <submittedName>
        <fullName evidence="3">Uncharacterized protein</fullName>
    </submittedName>
</protein>
<reference evidence="3 4" key="1">
    <citation type="submission" date="2016-07" db="EMBL/GenBank/DDBJ databases">
        <title>Pervasive Adenine N6-methylation of Active Genes in Fungi.</title>
        <authorList>
            <consortium name="DOE Joint Genome Institute"/>
            <person name="Mondo S.J."/>
            <person name="Dannebaum R.O."/>
            <person name="Kuo R.C."/>
            <person name="Labutti K."/>
            <person name="Haridas S."/>
            <person name="Kuo A."/>
            <person name="Salamov A."/>
            <person name="Ahrendt S.R."/>
            <person name="Lipzen A."/>
            <person name="Sullivan W."/>
            <person name="Andreopoulos W.B."/>
            <person name="Clum A."/>
            <person name="Lindquist E."/>
            <person name="Daum C."/>
            <person name="Ramamoorthy G.K."/>
            <person name="Gryganskyi A."/>
            <person name="Culley D."/>
            <person name="Magnuson J.K."/>
            <person name="James T.Y."/>
            <person name="O'Malley M.A."/>
            <person name="Stajich J.E."/>
            <person name="Spatafora J.W."/>
            <person name="Visel A."/>
            <person name="Grigoriev I.V."/>
        </authorList>
    </citation>
    <scope>NUCLEOTIDE SEQUENCE [LARGE SCALE GENOMIC DNA]</scope>
    <source>
        <strain evidence="3 4">12-1054</strain>
    </source>
</reference>
<evidence type="ECO:0000313" key="3">
    <source>
        <dbReference type="EMBL" id="ORY77355.1"/>
    </source>
</evidence>
<keyword evidence="2" id="KW-0812">Transmembrane</keyword>
<keyword evidence="2" id="KW-0472">Membrane</keyword>
<evidence type="ECO:0000256" key="2">
    <source>
        <dbReference type="SAM" id="Phobius"/>
    </source>
</evidence>
<keyword evidence="4" id="KW-1185">Reference proteome</keyword>
<accession>A0A1Y2F314</accession>
<gene>
    <name evidence="3" type="ORF">BCR37DRAFT_394972</name>
</gene>
<sequence>MSRSNPRSNVARFEQRAINVNKMSKWSKRIQVFTWFTVGFTGFYMVLFNDYDNVSDNHVYSDIQRWAQNQKRALLGEAQVDGTGKASTKDMFNVEERRKPQA</sequence>